<name>A0AAV5VC18_9BILA</name>
<dbReference type="AlphaFoldDB" id="A0AAV5VC18"/>
<protein>
    <submittedName>
        <fullName evidence="2">Uncharacterized protein</fullName>
    </submittedName>
</protein>
<evidence type="ECO:0000313" key="2">
    <source>
        <dbReference type="EMBL" id="GMT17240.1"/>
    </source>
</evidence>
<feature type="signal peptide" evidence="1">
    <location>
        <begin position="1"/>
        <end position="17"/>
    </location>
</feature>
<dbReference type="Proteomes" id="UP001432322">
    <property type="component" value="Unassembled WGS sequence"/>
</dbReference>
<evidence type="ECO:0000313" key="3">
    <source>
        <dbReference type="Proteomes" id="UP001432322"/>
    </source>
</evidence>
<evidence type="ECO:0000256" key="1">
    <source>
        <dbReference type="SAM" id="SignalP"/>
    </source>
</evidence>
<feature type="chain" id="PRO_5043730764" evidence="1">
    <location>
        <begin position="18"/>
        <end position="135"/>
    </location>
</feature>
<reference evidence="2" key="1">
    <citation type="submission" date="2023-10" db="EMBL/GenBank/DDBJ databases">
        <title>Genome assembly of Pristionchus species.</title>
        <authorList>
            <person name="Yoshida K."/>
            <person name="Sommer R.J."/>
        </authorList>
    </citation>
    <scope>NUCLEOTIDE SEQUENCE</scope>
    <source>
        <strain evidence="2">RS5133</strain>
    </source>
</reference>
<organism evidence="2 3">
    <name type="scientific">Pristionchus fissidentatus</name>
    <dbReference type="NCBI Taxonomy" id="1538716"/>
    <lineage>
        <taxon>Eukaryota</taxon>
        <taxon>Metazoa</taxon>
        <taxon>Ecdysozoa</taxon>
        <taxon>Nematoda</taxon>
        <taxon>Chromadorea</taxon>
        <taxon>Rhabditida</taxon>
        <taxon>Rhabditina</taxon>
        <taxon>Diplogasteromorpha</taxon>
        <taxon>Diplogasteroidea</taxon>
        <taxon>Neodiplogasteridae</taxon>
        <taxon>Pristionchus</taxon>
    </lineage>
</organism>
<accession>A0AAV5VC18</accession>
<gene>
    <name evidence="2" type="ORF">PFISCL1PPCAC_8537</name>
</gene>
<comment type="caution">
    <text evidence="2">The sequence shown here is derived from an EMBL/GenBank/DDBJ whole genome shotgun (WGS) entry which is preliminary data.</text>
</comment>
<keyword evidence="1" id="KW-0732">Signal</keyword>
<sequence>LVLTPCILLSDLFLFLGSKIVLDVEMLANFLGGFTLDHIGDSLAAIVEKSLDIHVVGSKNKRKKHRLLHIKEFLIPLGNIIRSLLFVLILFSTRGVVSMLIAPLNDFPQCSSINIGKRNRHLILHTHILIVQIEV</sequence>
<feature type="non-terminal residue" evidence="2">
    <location>
        <position position="1"/>
    </location>
</feature>
<keyword evidence="3" id="KW-1185">Reference proteome</keyword>
<dbReference type="EMBL" id="BTSY01000003">
    <property type="protein sequence ID" value="GMT17240.1"/>
    <property type="molecule type" value="Genomic_DNA"/>
</dbReference>
<feature type="non-terminal residue" evidence="2">
    <location>
        <position position="135"/>
    </location>
</feature>
<proteinExistence type="predicted"/>